<feature type="transmembrane region" description="Helical" evidence="1">
    <location>
        <begin position="99"/>
        <end position="119"/>
    </location>
</feature>
<evidence type="ECO:0000313" key="3">
    <source>
        <dbReference type="Proteomes" id="UP001138961"/>
    </source>
</evidence>
<name>A0ABS8BWZ7_9RHOB</name>
<dbReference type="Proteomes" id="UP001138961">
    <property type="component" value="Unassembled WGS sequence"/>
</dbReference>
<keyword evidence="1" id="KW-0472">Membrane</keyword>
<reference evidence="2" key="1">
    <citation type="submission" date="2021-10" db="EMBL/GenBank/DDBJ databases">
        <title>Loktanella gaetbuli sp. nov., isolated from a tidal flat.</title>
        <authorList>
            <person name="Park S."/>
            <person name="Yoon J.-H."/>
        </authorList>
    </citation>
    <scope>NUCLEOTIDE SEQUENCE</scope>
    <source>
        <strain evidence="2">TSTF-M6</strain>
    </source>
</reference>
<comment type="caution">
    <text evidence="2">The sequence shown here is derived from an EMBL/GenBank/DDBJ whole genome shotgun (WGS) entry which is preliminary data.</text>
</comment>
<feature type="transmembrane region" description="Helical" evidence="1">
    <location>
        <begin position="195"/>
        <end position="212"/>
    </location>
</feature>
<feature type="transmembrane region" description="Helical" evidence="1">
    <location>
        <begin position="131"/>
        <end position="153"/>
    </location>
</feature>
<keyword evidence="3" id="KW-1185">Reference proteome</keyword>
<sequence>MMDRTDGDHDASGQIVARERPELLMVCGFVGLIGSIVPLFTIVWADIAAGNHDFIADSISDLARGPDRFIMDFGFYAAAAGLMALAIGAAHAHLGRTGWSLGILALSLAALVVVMLGLWDAFGRTAEGDGMAVHTQLSFILAPLFLVGPLFMATAIGELHRGLRWSFVAAGVVWFVFAALFKLTPDNIDGIFEKIAFASTYLWTLPLATVLFRRGYDRSHRLAET</sequence>
<feature type="transmembrane region" description="Helical" evidence="1">
    <location>
        <begin position="23"/>
        <end position="45"/>
    </location>
</feature>
<evidence type="ECO:0000256" key="1">
    <source>
        <dbReference type="SAM" id="Phobius"/>
    </source>
</evidence>
<protein>
    <submittedName>
        <fullName evidence="2">DUF998 domain-containing protein</fullName>
    </submittedName>
</protein>
<organism evidence="2 3">
    <name type="scientific">Loktanella gaetbuli</name>
    <dbReference type="NCBI Taxonomy" id="2881335"/>
    <lineage>
        <taxon>Bacteria</taxon>
        <taxon>Pseudomonadati</taxon>
        <taxon>Pseudomonadota</taxon>
        <taxon>Alphaproteobacteria</taxon>
        <taxon>Rhodobacterales</taxon>
        <taxon>Roseobacteraceae</taxon>
        <taxon>Loktanella</taxon>
    </lineage>
</organism>
<proteinExistence type="predicted"/>
<dbReference type="EMBL" id="JAJATZ010000006">
    <property type="protein sequence ID" value="MCB5200214.1"/>
    <property type="molecule type" value="Genomic_DNA"/>
</dbReference>
<feature type="transmembrane region" description="Helical" evidence="1">
    <location>
        <begin position="73"/>
        <end position="92"/>
    </location>
</feature>
<dbReference type="RefSeq" id="WP_226748788.1">
    <property type="nucleotide sequence ID" value="NZ_JAJATZ010000006.1"/>
</dbReference>
<keyword evidence="1" id="KW-1133">Transmembrane helix</keyword>
<evidence type="ECO:0000313" key="2">
    <source>
        <dbReference type="EMBL" id="MCB5200214.1"/>
    </source>
</evidence>
<dbReference type="Pfam" id="PF06197">
    <property type="entry name" value="DUF998"/>
    <property type="match status" value="1"/>
</dbReference>
<accession>A0ABS8BWZ7</accession>
<feature type="transmembrane region" description="Helical" evidence="1">
    <location>
        <begin position="165"/>
        <end position="183"/>
    </location>
</feature>
<dbReference type="InterPro" id="IPR009339">
    <property type="entry name" value="DUF998"/>
</dbReference>
<gene>
    <name evidence="2" type="ORF">LGQ03_13265</name>
</gene>
<keyword evidence="1" id="KW-0812">Transmembrane</keyword>